<feature type="domain" description="Competence protein CoiA nuclease-like" evidence="1">
    <location>
        <begin position="58"/>
        <end position="210"/>
    </location>
</feature>
<dbReference type="AlphaFoldDB" id="A0A2N6SQ30"/>
<protein>
    <recommendedName>
        <fullName evidence="5">Competence protein CoiA</fullName>
    </recommendedName>
</protein>
<keyword evidence="4" id="KW-1185">Reference proteome</keyword>
<evidence type="ECO:0000259" key="1">
    <source>
        <dbReference type="Pfam" id="PF06054"/>
    </source>
</evidence>
<dbReference type="InterPro" id="IPR010330">
    <property type="entry name" value="CoiA_nuc"/>
</dbReference>
<evidence type="ECO:0000313" key="3">
    <source>
        <dbReference type="EMBL" id="PMC59170.1"/>
    </source>
</evidence>
<dbReference type="Pfam" id="PF25164">
    <property type="entry name" value="CoiA_N"/>
    <property type="match status" value="1"/>
</dbReference>
<name>A0A2N6SQ30_9LACT</name>
<proteinExistence type="predicted"/>
<feature type="domain" description="Competence protein CoiA-like N-terminal" evidence="2">
    <location>
        <begin position="19"/>
        <end position="52"/>
    </location>
</feature>
<dbReference type="RefSeq" id="WP_102227567.1">
    <property type="nucleotide sequence ID" value="NZ_PNFY01000009.1"/>
</dbReference>
<dbReference type="EMBL" id="PNHE01000001">
    <property type="protein sequence ID" value="PMC59170.1"/>
    <property type="molecule type" value="Genomic_DNA"/>
</dbReference>
<dbReference type="Pfam" id="PF06054">
    <property type="entry name" value="CoiA_nuc"/>
    <property type="match status" value="1"/>
</dbReference>
<accession>A0A2N6SQ30</accession>
<dbReference type="STRING" id="84521.SAMN04487994_10026"/>
<organism evidence="3 4">
    <name type="scientific">Dolosicoccus paucivorans</name>
    <dbReference type="NCBI Taxonomy" id="84521"/>
    <lineage>
        <taxon>Bacteria</taxon>
        <taxon>Bacillati</taxon>
        <taxon>Bacillota</taxon>
        <taxon>Bacilli</taxon>
        <taxon>Lactobacillales</taxon>
        <taxon>Aerococcaceae</taxon>
        <taxon>Dolosicoccus</taxon>
    </lineage>
</organism>
<evidence type="ECO:0008006" key="5">
    <source>
        <dbReference type="Google" id="ProtNLM"/>
    </source>
</evidence>
<comment type="caution">
    <text evidence="3">The sequence shown here is derived from an EMBL/GenBank/DDBJ whole genome shotgun (WGS) entry which is preliminary data.</text>
</comment>
<evidence type="ECO:0000259" key="2">
    <source>
        <dbReference type="Pfam" id="PF25164"/>
    </source>
</evidence>
<gene>
    <name evidence="3" type="ORF">CJ205_00240</name>
</gene>
<reference evidence="3 4" key="1">
    <citation type="submission" date="2017-09" db="EMBL/GenBank/DDBJ databases">
        <title>Bacterial strain isolated from the female urinary microbiota.</title>
        <authorList>
            <person name="Thomas-White K."/>
            <person name="Kumar N."/>
            <person name="Forster S."/>
            <person name="Putonti C."/>
            <person name="Lawley T."/>
            <person name="Wolfe A.J."/>
        </authorList>
    </citation>
    <scope>NUCLEOTIDE SEQUENCE [LARGE SCALE GENOMIC DNA]</scope>
    <source>
        <strain evidence="3 4">UMB0852</strain>
    </source>
</reference>
<dbReference type="OrthoDB" id="3784230at2"/>
<sequence>MLYMAFTKDQRVVYAQEVLGKEGPFYCPKCKKEVIVKCSSKDVPFFSHVTKKRVALSESPKHKLAKEQLSHWFQDNQLHWGSEMYLKDTSQYPDVLVEYPLDSQQLWCIEFQHSRLSATDLYKRQLGYKKQSLKGLWLLDDETVNTTIPKWHFNFVQYNSHLGLYLVYYNVTSNELVLRYHLPIAWQSNKLTYQTMRLPLNQTTLTDLFNGFTKIQQREKTALNQPTETLKSRYALEGIKSTANYRRYLNTFYRLGHSLEDLPYWVWGFQPKSWVFKEPIWYTLGRLFFEATKQTFTSVYDHFIETEQINYELFPLLDGPWQRAIQEEIEQLMNGEFFNQQEFSES</sequence>
<dbReference type="InterPro" id="IPR057253">
    <property type="entry name" value="CoiA-like_N"/>
</dbReference>
<dbReference type="Proteomes" id="UP000235682">
    <property type="component" value="Unassembled WGS sequence"/>
</dbReference>
<evidence type="ECO:0000313" key="4">
    <source>
        <dbReference type="Proteomes" id="UP000235682"/>
    </source>
</evidence>